<evidence type="ECO:0000256" key="3">
    <source>
        <dbReference type="PROSITE-ProRule" id="PRU10133"/>
    </source>
</evidence>
<dbReference type="OrthoDB" id="10069349at2759"/>
<comment type="similarity">
    <text evidence="4">Belongs to the ubiquitin-conjugating enzyme family.</text>
</comment>
<dbReference type="PANTHER" id="PTHR24067">
    <property type="entry name" value="UBIQUITIN-CONJUGATING ENZYME E2"/>
    <property type="match status" value="1"/>
</dbReference>
<dbReference type="Proteomes" id="UP000031668">
    <property type="component" value="Unassembled WGS sequence"/>
</dbReference>
<dbReference type="GO" id="GO:0016740">
    <property type="term" value="F:transferase activity"/>
    <property type="evidence" value="ECO:0007669"/>
    <property type="project" value="UniProtKB-KW"/>
</dbReference>
<evidence type="ECO:0000256" key="4">
    <source>
        <dbReference type="RuleBase" id="RU362109"/>
    </source>
</evidence>
<dbReference type="PROSITE" id="PS50127">
    <property type="entry name" value="UBC_2"/>
    <property type="match status" value="1"/>
</dbReference>
<dbReference type="AlphaFoldDB" id="A0A0C2MY40"/>
<evidence type="ECO:0000259" key="5">
    <source>
        <dbReference type="PROSITE" id="PS50127"/>
    </source>
</evidence>
<dbReference type="GO" id="GO:0005524">
    <property type="term" value="F:ATP binding"/>
    <property type="evidence" value="ECO:0007669"/>
    <property type="project" value="UniProtKB-UniRule"/>
</dbReference>
<keyword evidence="1" id="KW-0808">Transferase</keyword>
<dbReference type="InterPro" id="IPR050113">
    <property type="entry name" value="Ub_conjugating_enzyme"/>
</dbReference>
<protein>
    <submittedName>
        <fullName evidence="6">Sumo-conjugating enzyme ubc9</fullName>
    </submittedName>
</protein>
<evidence type="ECO:0000313" key="7">
    <source>
        <dbReference type="Proteomes" id="UP000031668"/>
    </source>
</evidence>
<keyword evidence="7" id="KW-1185">Reference proteome</keyword>
<keyword evidence="4" id="KW-0547">Nucleotide-binding</keyword>
<sequence length="105" mass="11977">MAACACIPGMLTAWEGVNYPVILHFNIYYPSDPPRCKHNRRIGFFFPPVFHPNVDALNGWICLDILMSKWNPSITIYDTLRGIQQMLMSPNTKSPANPIAAYEYE</sequence>
<evidence type="ECO:0000313" key="6">
    <source>
        <dbReference type="EMBL" id="KII66542.1"/>
    </source>
</evidence>
<feature type="active site" description="Glycyl thioester intermediate" evidence="3">
    <location>
        <position position="62"/>
    </location>
</feature>
<feature type="domain" description="UBC core" evidence="5">
    <location>
        <begin position="1"/>
        <end position="105"/>
    </location>
</feature>
<dbReference type="InterPro" id="IPR000608">
    <property type="entry name" value="UBC"/>
</dbReference>
<name>A0A0C2MY40_THEKT</name>
<gene>
    <name evidence="6" type="ORF">RF11_16001</name>
</gene>
<dbReference type="EMBL" id="JWZT01003512">
    <property type="protein sequence ID" value="KII66542.1"/>
    <property type="molecule type" value="Genomic_DNA"/>
</dbReference>
<organism evidence="6 7">
    <name type="scientific">Thelohanellus kitauei</name>
    <name type="common">Myxosporean</name>
    <dbReference type="NCBI Taxonomy" id="669202"/>
    <lineage>
        <taxon>Eukaryota</taxon>
        <taxon>Metazoa</taxon>
        <taxon>Cnidaria</taxon>
        <taxon>Myxozoa</taxon>
        <taxon>Myxosporea</taxon>
        <taxon>Bivalvulida</taxon>
        <taxon>Platysporina</taxon>
        <taxon>Myxobolidae</taxon>
        <taxon>Thelohanellus</taxon>
    </lineage>
</organism>
<dbReference type="Pfam" id="PF00179">
    <property type="entry name" value="UQ_con"/>
    <property type="match status" value="1"/>
</dbReference>
<comment type="caution">
    <text evidence="6">The sequence shown here is derived from an EMBL/GenBank/DDBJ whole genome shotgun (WGS) entry which is preliminary data.</text>
</comment>
<evidence type="ECO:0000256" key="1">
    <source>
        <dbReference type="ARBA" id="ARBA00022679"/>
    </source>
</evidence>
<evidence type="ECO:0000256" key="2">
    <source>
        <dbReference type="ARBA" id="ARBA00022786"/>
    </source>
</evidence>
<dbReference type="InterPro" id="IPR023313">
    <property type="entry name" value="UBQ-conjugating_AS"/>
</dbReference>
<accession>A0A0C2MY40</accession>
<dbReference type="InterPro" id="IPR016135">
    <property type="entry name" value="UBQ-conjugating_enzyme/RWD"/>
</dbReference>
<keyword evidence="2 4" id="KW-0833">Ubl conjugation pathway</keyword>
<dbReference type="PROSITE" id="PS00183">
    <property type="entry name" value="UBC_1"/>
    <property type="match status" value="1"/>
</dbReference>
<dbReference type="SUPFAM" id="SSF54495">
    <property type="entry name" value="UBC-like"/>
    <property type="match status" value="1"/>
</dbReference>
<keyword evidence="4" id="KW-0067">ATP-binding</keyword>
<reference evidence="6 7" key="1">
    <citation type="journal article" date="2014" name="Genome Biol. Evol.">
        <title>The genome of the myxosporean Thelohanellus kitauei shows adaptations to nutrient acquisition within its fish host.</title>
        <authorList>
            <person name="Yang Y."/>
            <person name="Xiong J."/>
            <person name="Zhou Z."/>
            <person name="Huo F."/>
            <person name="Miao W."/>
            <person name="Ran C."/>
            <person name="Liu Y."/>
            <person name="Zhang J."/>
            <person name="Feng J."/>
            <person name="Wang M."/>
            <person name="Wang M."/>
            <person name="Wang L."/>
            <person name="Yao B."/>
        </authorList>
    </citation>
    <scope>NUCLEOTIDE SEQUENCE [LARGE SCALE GENOMIC DNA]</scope>
    <source>
        <strain evidence="6">Wuqing</strain>
    </source>
</reference>
<dbReference type="Gene3D" id="3.10.110.10">
    <property type="entry name" value="Ubiquitin Conjugating Enzyme"/>
    <property type="match status" value="1"/>
</dbReference>
<proteinExistence type="inferred from homology"/>